<dbReference type="InterPro" id="IPR036691">
    <property type="entry name" value="Endo/exonu/phosph_ase_sf"/>
</dbReference>
<dbReference type="Gene3D" id="3.60.10.10">
    <property type="entry name" value="Endonuclease/exonuclease/phosphatase"/>
    <property type="match status" value="1"/>
</dbReference>
<reference evidence="2 3" key="1">
    <citation type="submission" date="2019-07" db="EMBL/GenBank/DDBJ databases">
        <title>Annotation for the trematode Paragonimus westermani.</title>
        <authorList>
            <person name="Choi Y.-J."/>
        </authorList>
    </citation>
    <scope>NUCLEOTIDE SEQUENCE [LARGE SCALE GENOMIC DNA]</scope>
    <source>
        <strain evidence="2">180907_Pwestermani</strain>
    </source>
</reference>
<comment type="caution">
    <text evidence="2">The sequence shown here is derived from an EMBL/GenBank/DDBJ whole genome shotgun (WGS) entry which is preliminary data.</text>
</comment>
<dbReference type="Pfam" id="PF14529">
    <property type="entry name" value="Exo_endo_phos_2"/>
    <property type="match status" value="1"/>
</dbReference>
<dbReference type="InterPro" id="IPR005135">
    <property type="entry name" value="Endo/exonuclease/phosphatase"/>
</dbReference>
<gene>
    <name evidence="2" type="ORF">P879_08098</name>
</gene>
<dbReference type="OrthoDB" id="6282974at2759"/>
<sequence>MAPGTFSLVGLIETWLTDEITDAEIAIPGFSVLRSDRRSQEGGVALYYSTQLKLTVINDPPFQSRETLWCMRPLDATGLCTVAVIYRPPNNSPEADTLLLSALNQFLARGHTHVLLMGDFNCPQLHTRDHSSGSFQTELLALCDLLPPNNHVLQPTRFRSNDTLSILDLLLTNEELMIEDVHYLPPLDASGHVCLQCEFVCYASRVADDSIFTRRHVNFSVLRNLLLVNILWNYAVADSDTAWRDFAFFFQTLISIATITTNLPVASIRQFRLRNRTRKWICGRNSAWLAYANARSPDTWEAFTSLRNHCVTLIRMDKQEYQKCLARRFTANPKYLYKHINSMRRVEPGITTLTISADTVTTPTQAADVLRAQFVSVLTPASNHTPLIPPIHFGPSLTDIEFTRPNVINKLLHLKVNTSTGKDGFHPRVLKGCANELSFPLSMPSSHLFSNSTIPAAWKSGLVIPIHKTGSRADPSNYRSVTLLSNISKVMESIIADAITNHLESNSLLHPNQHGFR</sequence>
<dbReference type="GO" id="GO:0061343">
    <property type="term" value="P:cell adhesion involved in heart morphogenesis"/>
    <property type="evidence" value="ECO:0007669"/>
    <property type="project" value="TreeGrafter"/>
</dbReference>
<dbReference type="PANTHER" id="PTHR33395:SF22">
    <property type="entry name" value="REVERSE TRANSCRIPTASE DOMAIN-CONTAINING PROTEIN"/>
    <property type="match status" value="1"/>
</dbReference>
<dbReference type="Proteomes" id="UP000699462">
    <property type="component" value="Unassembled WGS sequence"/>
</dbReference>
<proteinExistence type="predicted"/>
<organism evidence="2 3">
    <name type="scientific">Paragonimus westermani</name>
    <dbReference type="NCBI Taxonomy" id="34504"/>
    <lineage>
        <taxon>Eukaryota</taxon>
        <taxon>Metazoa</taxon>
        <taxon>Spiralia</taxon>
        <taxon>Lophotrochozoa</taxon>
        <taxon>Platyhelminthes</taxon>
        <taxon>Trematoda</taxon>
        <taxon>Digenea</taxon>
        <taxon>Plagiorchiida</taxon>
        <taxon>Troglotremata</taxon>
        <taxon>Troglotrematidae</taxon>
        <taxon>Paragonimus</taxon>
    </lineage>
</organism>
<evidence type="ECO:0000313" key="2">
    <source>
        <dbReference type="EMBL" id="KAF8568445.1"/>
    </source>
</evidence>
<protein>
    <recommendedName>
        <fullName evidence="1">Endonuclease/exonuclease/phosphatase domain-containing protein</fullName>
    </recommendedName>
</protein>
<keyword evidence="3" id="KW-1185">Reference proteome</keyword>
<feature type="domain" description="Endonuclease/exonuclease/phosphatase" evidence="1">
    <location>
        <begin position="82"/>
        <end position="184"/>
    </location>
</feature>
<dbReference type="PANTHER" id="PTHR33395">
    <property type="entry name" value="TRANSCRIPTASE, PUTATIVE-RELATED-RELATED"/>
    <property type="match status" value="1"/>
</dbReference>
<dbReference type="SUPFAM" id="SSF56219">
    <property type="entry name" value="DNase I-like"/>
    <property type="match status" value="1"/>
</dbReference>
<accession>A0A8T0DKM5</accession>
<dbReference type="GO" id="GO:0031012">
    <property type="term" value="C:extracellular matrix"/>
    <property type="evidence" value="ECO:0007669"/>
    <property type="project" value="TreeGrafter"/>
</dbReference>
<dbReference type="AlphaFoldDB" id="A0A8T0DKM5"/>
<dbReference type="GO" id="GO:0007508">
    <property type="term" value="P:larval heart development"/>
    <property type="evidence" value="ECO:0007669"/>
    <property type="project" value="TreeGrafter"/>
</dbReference>
<dbReference type="EMBL" id="JTDF01002780">
    <property type="protein sequence ID" value="KAF8568445.1"/>
    <property type="molecule type" value="Genomic_DNA"/>
</dbReference>
<dbReference type="GO" id="GO:0003824">
    <property type="term" value="F:catalytic activity"/>
    <property type="evidence" value="ECO:0007669"/>
    <property type="project" value="InterPro"/>
</dbReference>
<evidence type="ECO:0000259" key="1">
    <source>
        <dbReference type="Pfam" id="PF14529"/>
    </source>
</evidence>
<name>A0A8T0DKM5_9TREM</name>
<evidence type="ECO:0000313" key="3">
    <source>
        <dbReference type="Proteomes" id="UP000699462"/>
    </source>
</evidence>